<keyword evidence="1" id="KW-0175">Coiled coil</keyword>
<keyword evidence="3" id="KW-1185">Reference proteome</keyword>
<dbReference type="OrthoDB" id="1544425at2759"/>
<name>A0A9J5Y3X4_SOLCO</name>
<reference evidence="2 3" key="1">
    <citation type="submission" date="2020-09" db="EMBL/GenBank/DDBJ databases">
        <title>De no assembly of potato wild relative species, Solanum commersonii.</title>
        <authorList>
            <person name="Cho K."/>
        </authorList>
    </citation>
    <scope>NUCLEOTIDE SEQUENCE [LARGE SCALE GENOMIC DNA]</scope>
    <source>
        <strain evidence="2">LZ3.2</strain>
        <tissue evidence="2">Leaf</tissue>
    </source>
</reference>
<sequence>MKNYTKNTQLVQKNLNKMSKEIHKGKEDSVQILEAEEDHRGYALKPTFDGELFKKIQGLKVTLKIEDNMFNKMQRMFARHKIFYHEYQEIEKVIEITQTTGRHKLKLLTKPMIEQILRKIPEKKRKKMNYVHLGGIQILVKSTFKEGINCPIVINLSNERFINAREGNLGIIDGNHIISIYYQALYTVTNSNYGNVYKNNEMIEIDQECAGIARNIEAEIQQAQISDEYEIHFGKTQEIESSGSNPRLLIEYRRNSIKKSISNKYPKRILKVPNITRIAGRIFNGIEWKKQEILLQTGATANHVKDILLDGLPVYEGTPYTYKTFEGNNYSCIKMVDLPIQLDTIRITASYYITNHEGDHNLILVNLFLNSLEDYSIGKNGIEINYKNETCFIPKI</sequence>
<evidence type="ECO:0000313" key="3">
    <source>
        <dbReference type="Proteomes" id="UP000824120"/>
    </source>
</evidence>
<dbReference type="InterPro" id="IPR028919">
    <property type="entry name" value="Viral_movement"/>
</dbReference>
<dbReference type="PANTHER" id="PTHR47599">
    <property type="entry name" value="CELL-TO-CELL MOVEMENT PROTEIN"/>
    <property type="match status" value="1"/>
</dbReference>
<evidence type="ECO:0000256" key="1">
    <source>
        <dbReference type="ARBA" id="ARBA00023054"/>
    </source>
</evidence>
<gene>
    <name evidence="2" type="ORF">H5410_036141</name>
</gene>
<dbReference type="Pfam" id="PF01107">
    <property type="entry name" value="MP"/>
    <property type="match status" value="1"/>
</dbReference>
<evidence type="ECO:0000313" key="2">
    <source>
        <dbReference type="EMBL" id="KAG5594909.1"/>
    </source>
</evidence>
<comment type="caution">
    <text evidence="2">The sequence shown here is derived from an EMBL/GenBank/DDBJ whole genome shotgun (WGS) entry which is preliminary data.</text>
</comment>
<accession>A0A9J5Y3X4</accession>
<dbReference type="AlphaFoldDB" id="A0A9J5Y3X4"/>
<proteinExistence type="predicted"/>
<dbReference type="InterPro" id="IPR051596">
    <property type="entry name" value="Caulimoviridae_Movement"/>
</dbReference>
<organism evidence="2 3">
    <name type="scientific">Solanum commersonii</name>
    <name type="common">Commerson's wild potato</name>
    <name type="synonym">Commerson's nightshade</name>
    <dbReference type="NCBI Taxonomy" id="4109"/>
    <lineage>
        <taxon>Eukaryota</taxon>
        <taxon>Viridiplantae</taxon>
        <taxon>Streptophyta</taxon>
        <taxon>Embryophyta</taxon>
        <taxon>Tracheophyta</taxon>
        <taxon>Spermatophyta</taxon>
        <taxon>Magnoliopsida</taxon>
        <taxon>eudicotyledons</taxon>
        <taxon>Gunneridae</taxon>
        <taxon>Pentapetalae</taxon>
        <taxon>asterids</taxon>
        <taxon>lamiids</taxon>
        <taxon>Solanales</taxon>
        <taxon>Solanaceae</taxon>
        <taxon>Solanoideae</taxon>
        <taxon>Solaneae</taxon>
        <taxon>Solanum</taxon>
    </lineage>
</organism>
<dbReference type="Proteomes" id="UP000824120">
    <property type="component" value="Chromosome 7"/>
</dbReference>
<dbReference type="EMBL" id="JACXVP010000007">
    <property type="protein sequence ID" value="KAG5594909.1"/>
    <property type="molecule type" value="Genomic_DNA"/>
</dbReference>
<dbReference type="PANTHER" id="PTHR47599:SF3">
    <property type="entry name" value="CELL-TO-CELL MOVEMENT PROTEIN"/>
    <property type="match status" value="1"/>
</dbReference>
<protein>
    <submittedName>
        <fullName evidence="2">Uncharacterized protein</fullName>
    </submittedName>
</protein>